<organism evidence="8 9">
    <name type="scientific">Geodia barretti</name>
    <name type="common">Barrett's horny sponge</name>
    <dbReference type="NCBI Taxonomy" id="519541"/>
    <lineage>
        <taxon>Eukaryota</taxon>
        <taxon>Metazoa</taxon>
        <taxon>Porifera</taxon>
        <taxon>Demospongiae</taxon>
        <taxon>Heteroscleromorpha</taxon>
        <taxon>Tetractinellida</taxon>
        <taxon>Astrophorina</taxon>
        <taxon>Geodiidae</taxon>
        <taxon>Geodia</taxon>
    </lineage>
</organism>
<proteinExistence type="inferred from homology"/>
<dbReference type="FunFam" id="2.40.70.10:FF:000115">
    <property type="entry name" value="Lysosomal aspartic protease"/>
    <property type="match status" value="1"/>
</dbReference>
<dbReference type="InterPro" id="IPR001461">
    <property type="entry name" value="Aspartic_peptidase_A1"/>
</dbReference>
<dbReference type="GO" id="GO:0006508">
    <property type="term" value="P:proteolysis"/>
    <property type="evidence" value="ECO:0007669"/>
    <property type="project" value="UniProtKB-KW"/>
</dbReference>
<dbReference type="PANTHER" id="PTHR47966">
    <property type="entry name" value="BETA-SITE APP-CLEAVING ENZYME, ISOFORM A-RELATED"/>
    <property type="match status" value="1"/>
</dbReference>
<dbReference type="EMBL" id="CASHTH010003244">
    <property type="protein sequence ID" value="CAI8042214.1"/>
    <property type="molecule type" value="Genomic_DNA"/>
</dbReference>
<keyword evidence="9" id="KW-1185">Reference proteome</keyword>
<evidence type="ECO:0000259" key="7">
    <source>
        <dbReference type="PROSITE" id="PS51767"/>
    </source>
</evidence>
<protein>
    <submittedName>
        <fullName evidence="8">Cathepsin D</fullName>
    </submittedName>
</protein>
<evidence type="ECO:0000313" key="9">
    <source>
        <dbReference type="Proteomes" id="UP001174909"/>
    </source>
</evidence>
<feature type="domain" description="Peptidase A1" evidence="7">
    <location>
        <begin position="1"/>
        <end position="145"/>
    </location>
</feature>
<keyword evidence="2 6" id="KW-0645">Protease</keyword>
<reference evidence="8" key="1">
    <citation type="submission" date="2023-03" db="EMBL/GenBank/DDBJ databases">
        <authorList>
            <person name="Steffen K."/>
            <person name="Cardenas P."/>
        </authorList>
    </citation>
    <scope>NUCLEOTIDE SEQUENCE</scope>
</reference>
<evidence type="ECO:0000256" key="3">
    <source>
        <dbReference type="ARBA" id="ARBA00022750"/>
    </source>
</evidence>
<dbReference type="PROSITE" id="PS00141">
    <property type="entry name" value="ASP_PROTEASE"/>
    <property type="match status" value="1"/>
</dbReference>
<dbReference type="InterPro" id="IPR001969">
    <property type="entry name" value="Aspartic_peptidase_AS"/>
</dbReference>
<dbReference type="AlphaFoldDB" id="A0AA35T6J7"/>
<comment type="caution">
    <text evidence="8">The sequence shown here is derived from an EMBL/GenBank/DDBJ whole genome shotgun (WGS) entry which is preliminary data.</text>
</comment>
<evidence type="ECO:0000256" key="2">
    <source>
        <dbReference type="ARBA" id="ARBA00022670"/>
    </source>
</evidence>
<evidence type="ECO:0000256" key="4">
    <source>
        <dbReference type="ARBA" id="ARBA00022801"/>
    </source>
</evidence>
<dbReference type="PROSITE" id="PS51767">
    <property type="entry name" value="PEPTIDASE_A1"/>
    <property type="match status" value="1"/>
</dbReference>
<sequence>MGWPAIAVDKVAPVFQNMVAQGLVAKPVFGFYLDRDDETGELGGELILGGTDPTHYIGSLEYVPLSEETYWQFKMGGITINQQSTPCCSGGCNAIADTGTSIIVGPSDEIKKLNTQLGAKMEEGDYVFDCSNLTRCPKSDLRSTP</sequence>
<dbReference type="Gene3D" id="2.40.70.10">
    <property type="entry name" value="Acid Proteases"/>
    <property type="match status" value="1"/>
</dbReference>
<evidence type="ECO:0000313" key="8">
    <source>
        <dbReference type="EMBL" id="CAI8042214.1"/>
    </source>
</evidence>
<gene>
    <name evidence="8" type="ORF">GBAR_LOCUS23447</name>
</gene>
<accession>A0AA35T6J7</accession>
<dbReference type="PANTHER" id="PTHR47966:SF51">
    <property type="entry name" value="BETA-SITE APP-CLEAVING ENZYME, ISOFORM A-RELATED"/>
    <property type="match status" value="1"/>
</dbReference>
<dbReference type="PRINTS" id="PR00792">
    <property type="entry name" value="PEPSIN"/>
</dbReference>
<dbReference type="GO" id="GO:0004190">
    <property type="term" value="F:aspartic-type endopeptidase activity"/>
    <property type="evidence" value="ECO:0007669"/>
    <property type="project" value="UniProtKB-KW"/>
</dbReference>
<keyword evidence="5" id="KW-1015">Disulfide bond</keyword>
<dbReference type="InterPro" id="IPR021109">
    <property type="entry name" value="Peptidase_aspartic_dom_sf"/>
</dbReference>
<dbReference type="InterPro" id="IPR033121">
    <property type="entry name" value="PEPTIDASE_A1"/>
</dbReference>
<dbReference type="Proteomes" id="UP001174909">
    <property type="component" value="Unassembled WGS sequence"/>
</dbReference>
<evidence type="ECO:0000256" key="5">
    <source>
        <dbReference type="PIRSR" id="PIRSR601461-2"/>
    </source>
</evidence>
<dbReference type="Pfam" id="PF00026">
    <property type="entry name" value="Asp"/>
    <property type="match status" value="1"/>
</dbReference>
<feature type="disulfide bond" evidence="5">
    <location>
        <begin position="87"/>
        <end position="92"/>
    </location>
</feature>
<keyword evidence="4 6" id="KW-0378">Hydrolase</keyword>
<evidence type="ECO:0000256" key="1">
    <source>
        <dbReference type="ARBA" id="ARBA00007447"/>
    </source>
</evidence>
<dbReference type="SUPFAM" id="SSF50630">
    <property type="entry name" value="Acid proteases"/>
    <property type="match status" value="1"/>
</dbReference>
<keyword evidence="3 6" id="KW-0064">Aspartyl protease</keyword>
<comment type="similarity">
    <text evidence="1 6">Belongs to the peptidase A1 family.</text>
</comment>
<evidence type="ECO:0000256" key="6">
    <source>
        <dbReference type="RuleBase" id="RU000454"/>
    </source>
</evidence>
<name>A0AA35T6J7_GEOBA</name>